<evidence type="ECO:0000256" key="2">
    <source>
        <dbReference type="RuleBase" id="RU003750"/>
    </source>
</evidence>
<reference evidence="4 5" key="1">
    <citation type="submission" date="2018-11" db="EMBL/GenBank/DDBJ databases">
        <title>Sequencing the genomes of 1000 actinobacteria strains.</title>
        <authorList>
            <person name="Klenk H.-P."/>
        </authorList>
    </citation>
    <scope>NUCLEOTIDE SEQUENCE [LARGE SCALE GENOMIC DNA]</scope>
    <source>
        <strain evidence="4 5">DSM 43634</strain>
    </source>
</reference>
<dbReference type="InterPro" id="IPR043130">
    <property type="entry name" value="CDP-OH_PTrfase_TM_dom"/>
</dbReference>
<evidence type="ECO:0000256" key="3">
    <source>
        <dbReference type="SAM" id="Phobius"/>
    </source>
</evidence>
<dbReference type="OrthoDB" id="9782011at2"/>
<dbReference type="PROSITE" id="PS00379">
    <property type="entry name" value="CDP_ALCOHOL_P_TRANSF"/>
    <property type="match status" value="1"/>
</dbReference>
<feature type="transmembrane region" description="Helical" evidence="3">
    <location>
        <begin position="99"/>
        <end position="118"/>
    </location>
</feature>
<dbReference type="Pfam" id="PF01066">
    <property type="entry name" value="CDP-OH_P_transf"/>
    <property type="match status" value="1"/>
</dbReference>
<dbReference type="GO" id="GO:0016780">
    <property type="term" value="F:phosphotransferase activity, for other substituted phosphate groups"/>
    <property type="evidence" value="ECO:0007669"/>
    <property type="project" value="InterPro"/>
</dbReference>
<dbReference type="InterPro" id="IPR048254">
    <property type="entry name" value="CDP_ALCOHOL_P_TRANSF_CS"/>
</dbReference>
<keyword evidence="3" id="KW-1133">Transmembrane helix</keyword>
<name>A0A3N1GM17_9ACTN</name>
<keyword evidence="3" id="KW-0812">Transmembrane</keyword>
<evidence type="ECO:0000256" key="1">
    <source>
        <dbReference type="ARBA" id="ARBA00022679"/>
    </source>
</evidence>
<sequence length="272" mass="28743">MTVLARRETSWRVHPPTLGAIVQVALLVSLWVTVGLGLIGSLVGLGFTACTWVLLNRALNQPDVRRWGPADSITFGRLILTGGVASLVADAIAGSVHHLALVALAVVSLVLDAGDGQVARRTGTASRFGARFDMEADSVLAVVLSIYVATHLGWWAVAMGLFRYFFAFAARVTPWLNARLPPRLSRKVVAASQGAVLVVTSTALLPATMAQFCVALTLAALSWSFGVDVRWLWRQEALRRKDARAGKVANANNGPGVDTGGSGLQAVGPAIL</sequence>
<keyword evidence="1 2" id="KW-0808">Transferase</keyword>
<accession>A0A3N1GM17</accession>
<organism evidence="4 5">
    <name type="scientific">Couchioplanes caeruleus</name>
    <dbReference type="NCBI Taxonomy" id="56438"/>
    <lineage>
        <taxon>Bacteria</taxon>
        <taxon>Bacillati</taxon>
        <taxon>Actinomycetota</taxon>
        <taxon>Actinomycetes</taxon>
        <taxon>Micromonosporales</taxon>
        <taxon>Micromonosporaceae</taxon>
        <taxon>Couchioplanes</taxon>
    </lineage>
</organism>
<comment type="caution">
    <text evidence="4">The sequence shown here is derived from an EMBL/GenBank/DDBJ whole genome shotgun (WGS) entry which is preliminary data.</text>
</comment>
<dbReference type="GO" id="GO:0016020">
    <property type="term" value="C:membrane"/>
    <property type="evidence" value="ECO:0007669"/>
    <property type="project" value="InterPro"/>
</dbReference>
<dbReference type="EMBL" id="RJKL01000001">
    <property type="protein sequence ID" value="ROP31239.1"/>
    <property type="molecule type" value="Genomic_DNA"/>
</dbReference>
<dbReference type="Proteomes" id="UP000271683">
    <property type="component" value="Unassembled WGS sequence"/>
</dbReference>
<dbReference type="Gene3D" id="1.20.120.1760">
    <property type="match status" value="1"/>
</dbReference>
<comment type="similarity">
    <text evidence="2">Belongs to the CDP-alcohol phosphatidyltransferase class-I family.</text>
</comment>
<keyword evidence="3" id="KW-0472">Membrane</keyword>
<gene>
    <name evidence="4" type="ORF">EDD30_4131</name>
</gene>
<dbReference type="AlphaFoldDB" id="A0A3N1GM17"/>
<feature type="transmembrane region" description="Helical" evidence="3">
    <location>
        <begin position="139"/>
        <end position="166"/>
    </location>
</feature>
<dbReference type="GO" id="GO:0008654">
    <property type="term" value="P:phospholipid biosynthetic process"/>
    <property type="evidence" value="ECO:0007669"/>
    <property type="project" value="InterPro"/>
</dbReference>
<feature type="transmembrane region" description="Helical" evidence="3">
    <location>
        <begin position="20"/>
        <end position="53"/>
    </location>
</feature>
<protein>
    <submittedName>
        <fullName evidence="4">Phosphatidylglycerophosphate synthase</fullName>
    </submittedName>
</protein>
<dbReference type="RefSeq" id="WP_084556604.1">
    <property type="nucleotide sequence ID" value="NZ_RJKL01000001.1"/>
</dbReference>
<dbReference type="InterPro" id="IPR000462">
    <property type="entry name" value="CDP-OH_P_trans"/>
</dbReference>
<evidence type="ECO:0000313" key="5">
    <source>
        <dbReference type="Proteomes" id="UP000271683"/>
    </source>
</evidence>
<feature type="transmembrane region" description="Helical" evidence="3">
    <location>
        <begin position="209"/>
        <end position="233"/>
    </location>
</feature>
<evidence type="ECO:0000313" key="4">
    <source>
        <dbReference type="EMBL" id="ROP31239.1"/>
    </source>
</evidence>
<proteinExistence type="inferred from homology"/>